<organism evidence="1">
    <name type="scientific">marine metagenome</name>
    <dbReference type="NCBI Taxonomy" id="408172"/>
    <lineage>
        <taxon>unclassified sequences</taxon>
        <taxon>metagenomes</taxon>
        <taxon>ecological metagenomes</taxon>
    </lineage>
</organism>
<dbReference type="EMBL" id="UINC01132947">
    <property type="protein sequence ID" value="SVD15581.1"/>
    <property type="molecule type" value="Genomic_DNA"/>
</dbReference>
<dbReference type="AlphaFoldDB" id="A0A382T2T7"/>
<evidence type="ECO:0000313" key="1">
    <source>
        <dbReference type="EMBL" id="SVD15581.1"/>
    </source>
</evidence>
<reference evidence="1" key="1">
    <citation type="submission" date="2018-05" db="EMBL/GenBank/DDBJ databases">
        <authorList>
            <person name="Lanie J.A."/>
            <person name="Ng W.-L."/>
            <person name="Kazmierczak K.M."/>
            <person name="Andrzejewski T.M."/>
            <person name="Davidsen T.M."/>
            <person name="Wayne K.J."/>
            <person name="Tettelin H."/>
            <person name="Glass J.I."/>
            <person name="Rusch D."/>
            <person name="Podicherti R."/>
            <person name="Tsui H.-C.T."/>
            <person name="Winkler M.E."/>
        </authorList>
    </citation>
    <scope>NUCLEOTIDE SEQUENCE</scope>
</reference>
<dbReference type="SUPFAM" id="SSF51197">
    <property type="entry name" value="Clavaminate synthase-like"/>
    <property type="match status" value="1"/>
</dbReference>
<accession>A0A382T2T7</accession>
<sequence length="75" mass="8190">MPLTKTQFAHYLNEGFVAVEGLIPTHAFTTLIAEIEANIDAKARALATEGKLDDLCEGLPFEKRLTRLCAGVTDE</sequence>
<protein>
    <submittedName>
        <fullName evidence="1">Uncharacterized protein</fullName>
    </submittedName>
</protein>
<proteinExistence type="predicted"/>
<name>A0A382T2T7_9ZZZZ</name>
<feature type="non-terminal residue" evidence="1">
    <location>
        <position position="75"/>
    </location>
</feature>
<gene>
    <name evidence="1" type="ORF">METZ01_LOCUS368435</name>
</gene>